<dbReference type="AlphaFoldDB" id="A0A8T0WSH2"/>
<accession>A0A8T0WSH2</accession>
<comment type="caution">
    <text evidence="1">The sequence shown here is derived from an EMBL/GenBank/DDBJ whole genome shotgun (WGS) entry which is preliminary data.</text>
</comment>
<name>A0A8T0WSH2_PANVG</name>
<reference evidence="1 2" key="1">
    <citation type="submission" date="2020-05" db="EMBL/GenBank/DDBJ databases">
        <title>WGS assembly of Panicum virgatum.</title>
        <authorList>
            <person name="Lovell J.T."/>
            <person name="Jenkins J."/>
            <person name="Shu S."/>
            <person name="Juenger T.E."/>
            <person name="Schmutz J."/>
        </authorList>
    </citation>
    <scope>NUCLEOTIDE SEQUENCE [LARGE SCALE GENOMIC DNA]</scope>
    <source>
        <strain evidence="2">cv. AP13</strain>
    </source>
</reference>
<dbReference type="EMBL" id="CM029038">
    <property type="protein sequence ID" value="KAG2650790.1"/>
    <property type="molecule type" value="Genomic_DNA"/>
</dbReference>
<evidence type="ECO:0000313" key="2">
    <source>
        <dbReference type="Proteomes" id="UP000823388"/>
    </source>
</evidence>
<dbReference type="Proteomes" id="UP000823388">
    <property type="component" value="Chromosome 1N"/>
</dbReference>
<sequence>MACRRHAVWYDWQPCVVDTGMRGAEVGDIWVNCTVLTKFGSPGVTVGQDFQCQIYNLSFYSRTLTIMVQSSGKNAMGPKQSMQVHVVHEYHSLTCVTRCGGAFVQVVCVCLCEC</sequence>
<protein>
    <submittedName>
        <fullName evidence="1">Uncharacterized protein</fullName>
    </submittedName>
</protein>
<evidence type="ECO:0000313" key="1">
    <source>
        <dbReference type="EMBL" id="KAG2650790.1"/>
    </source>
</evidence>
<proteinExistence type="predicted"/>
<gene>
    <name evidence="1" type="ORF">PVAP13_1NG165900</name>
</gene>
<organism evidence="1 2">
    <name type="scientific">Panicum virgatum</name>
    <name type="common">Blackwell switchgrass</name>
    <dbReference type="NCBI Taxonomy" id="38727"/>
    <lineage>
        <taxon>Eukaryota</taxon>
        <taxon>Viridiplantae</taxon>
        <taxon>Streptophyta</taxon>
        <taxon>Embryophyta</taxon>
        <taxon>Tracheophyta</taxon>
        <taxon>Spermatophyta</taxon>
        <taxon>Magnoliopsida</taxon>
        <taxon>Liliopsida</taxon>
        <taxon>Poales</taxon>
        <taxon>Poaceae</taxon>
        <taxon>PACMAD clade</taxon>
        <taxon>Panicoideae</taxon>
        <taxon>Panicodae</taxon>
        <taxon>Paniceae</taxon>
        <taxon>Panicinae</taxon>
        <taxon>Panicum</taxon>
        <taxon>Panicum sect. Hiantes</taxon>
    </lineage>
</organism>
<keyword evidence="2" id="KW-1185">Reference proteome</keyword>